<evidence type="ECO:0000256" key="6">
    <source>
        <dbReference type="ARBA" id="ARBA00022512"/>
    </source>
</evidence>
<dbReference type="GO" id="GO:0042545">
    <property type="term" value="P:cell wall modification"/>
    <property type="evidence" value="ECO:0007669"/>
    <property type="project" value="UniProtKB-UniRule"/>
</dbReference>
<keyword evidence="7 10" id="KW-0378">Hydrolase</keyword>
<dbReference type="AlphaFoldDB" id="A0A8J5G8H3"/>
<feature type="domain" description="Pectinesterase inhibitor" evidence="11">
    <location>
        <begin position="72"/>
        <end position="221"/>
    </location>
</feature>
<gene>
    <name evidence="12" type="ORF">ZIOFF_041957</name>
</gene>
<keyword evidence="13" id="KW-1185">Reference proteome</keyword>
<evidence type="ECO:0000313" key="12">
    <source>
        <dbReference type="EMBL" id="KAG6502070.1"/>
    </source>
</evidence>
<dbReference type="Gene3D" id="1.20.140.40">
    <property type="entry name" value="Invertase/pectin methylesterase inhibitor family protein"/>
    <property type="match status" value="1"/>
</dbReference>
<name>A0A8J5G8H3_ZINOF</name>
<proteinExistence type="inferred from homology"/>
<dbReference type="CDD" id="cd15798">
    <property type="entry name" value="PMEI-like_3"/>
    <property type="match status" value="1"/>
</dbReference>
<dbReference type="PANTHER" id="PTHR31707">
    <property type="entry name" value="PECTINESTERASE"/>
    <property type="match status" value="1"/>
</dbReference>
<accession>A0A8J5G8H3</accession>
<dbReference type="GO" id="GO:0030599">
    <property type="term" value="F:pectinesterase activity"/>
    <property type="evidence" value="ECO:0007669"/>
    <property type="project" value="UniProtKB-UniRule"/>
</dbReference>
<evidence type="ECO:0000259" key="11">
    <source>
        <dbReference type="SMART" id="SM00856"/>
    </source>
</evidence>
<evidence type="ECO:0000256" key="7">
    <source>
        <dbReference type="ARBA" id="ARBA00022801"/>
    </source>
</evidence>
<comment type="caution">
    <text evidence="12">The sequence shown here is derived from an EMBL/GenBank/DDBJ whole genome shotgun (WGS) entry which is preliminary data.</text>
</comment>
<keyword evidence="6" id="KW-0134">Cell wall</keyword>
<evidence type="ECO:0000256" key="10">
    <source>
        <dbReference type="RuleBase" id="RU000589"/>
    </source>
</evidence>
<dbReference type="InterPro" id="IPR012334">
    <property type="entry name" value="Pectin_lyas_fold"/>
</dbReference>
<dbReference type="InterPro" id="IPR000070">
    <property type="entry name" value="Pectinesterase_cat"/>
</dbReference>
<evidence type="ECO:0000313" key="13">
    <source>
        <dbReference type="Proteomes" id="UP000734854"/>
    </source>
</evidence>
<comment type="catalytic activity">
    <reaction evidence="10">
        <text>[(1-&gt;4)-alpha-D-galacturonosyl methyl ester](n) + n H2O = [(1-&gt;4)-alpha-D-galacturonosyl](n) + n methanol + n H(+)</text>
        <dbReference type="Rhea" id="RHEA:22380"/>
        <dbReference type="Rhea" id="RHEA-COMP:14570"/>
        <dbReference type="Rhea" id="RHEA-COMP:14573"/>
        <dbReference type="ChEBI" id="CHEBI:15377"/>
        <dbReference type="ChEBI" id="CHEBI:15378"/>
        <dbReference type="ChEBI" id="CHEBI:17790"/>
        <dbReference type="ChEBI" id="CHEBI:140522"/>
        <dbReference type="ChEBI" id="CHEBI:140523"/>
        <dbReference type="EC" id="3.1.1.11"/>
    </reaction>
</comment>
<dbReference type="UniPathway" id="UPA00545">
    <property type="reaction ID" value="UER00823"/>
</dbReference>
<keyword evidence="6" id="KW-0964">Secreted</keyword>
<dbReference type="GO" id="GO:0045490">
    <property type="term" value="P:pectin catabolic process"/>
    <property type="evidence" value="ECO:0007669"/>
    <property type="project" value="UniProtKB-UniRule"/>
</dbReference>
<dbReference type="Pfam" id="PF01095">
    <property type="entry name" value="Pectinesterase"/>
    <property type="match status" value="1"/>
</dbReference>
<comment type="similarity">
    <text evidence="4">In the C-terminal section; belongs to the pectinesterase family.</text>
</comment>
<dbReference type="GO" id="GO:0004857">
    <property type="term" value="F:enzyme inhibitor activity"/>
    <property type="evidence" value="ECO:0007669"/>
    <property type="project" value="InterPro"/>
</dbReference>
<feature type="active site" evidence="9">
    <location>
        <position position="401"/>
    </location>
</feature>
<dbReference type="PROSITE" id="PS00503">
    <property type="entry name" value="PECTINESTERASE_2"/>
    <property type="match status" value="1"/>
</dbReference>
<dbReference type="FunFam" id="2.160.20.10:FF:000029">
    <property type="entry name" value="Pectinesterase 4"/>
    <property type="match status" value="1"/>
</dbReference>
<dbReference type="Gene3D" id="2.160.20.10">
    <property type="entry name" value="Single-stranded right-handed beta-helix, Pectin lyase-like"/>
    <property type="match status" value="2"/>
</dbReference>
<dbReference type="InterPro" id="IPR033131">
    <property type="entry name" value="Pectinesterase_Asp_AS"/>
</dbReference>
<protein>
    <recommendedName>
        <fullName evidence="5 10">Pectinesterase</fullName>
        <ecNumber evidence="5 10">3.1.1.11</ecNumber>
    </recommendedName>
</protein>
<evidence type="ECO:0000256" key="9">
    <source>
        <dbReference type="PROSITE-ProRule" id="PRU10040"/>
    </source>
</evidence>
<dbReference type="NCBIfam" id="TIGR01614">
    <property type="entry name" value="PME_inhib"/>
    <property type="match status" value="1"/>
</dbReference>
<keyword evidence="8 10" id="KW-0063">Aspartyl esterase</keyword>
<reference evidence="12 13" key="1">
    <citation type="submission" date="2020-08" db="EMBL/GenBank/DDBJ databases">
        <title>Plant Genome Project.</title>
        <authorList>
            <person name="Zhang R.-G."/>
        </authorList>
    </citation>
    <scope>NUCLEOTIDE SEQUENCE [LARGE SCALE GENOMIC DNA]</scope>
    <source>
        <tissue evidence="12">Rhizome</tissue>
    </source>
</reference>
<dbReference type="Proteomes" id="UP000734854">
    <property type="component" value="Unassembled WGS sequence"/>
</dbReference>
<comment type="similarity">
    <text evidence="3">In the N-terminal section; belongs to the PMEI family.</text>
</comment>
<evidence type="ECO:0000256" key="4">
    <source>
        <dbReference type="ARBA" id="ARBA00007786"/>
    </source>
</evidence>
<dbReference type="SUPFAM" id="SSF101148">
    <property type="entry name" value="Plant invertase/pectin methylesterase inhibitor"/>
    <property type="match status" value="1"/>
</dbReference>
<dbReference type="InterPro" id="IPR006501">
    <property type="entry name" value="Pectinesterase_inhib_dom"/>
</dbReference>
<dbReference type="Pfam" id="PF04043">
    <property type="entry name" value="PMEI"/>
    <property type="match status" value="1"/>
</dbReference>
<organism evidence="12 13">
    <name type="scientific">Zingiber officinale</name>
    <name type="common">Ginger</name>
    <name type="synonym">Amomum zingiber</name>
    <dbReference type="NCBI Taxonomy" id="94328"/>
    <lineage>
        <taxon>Eukaryota</taxon>
        <taxon>Viridiplantae</taxon>
        <taxon>Streptophyta</taxon>
        <taxon>Embryophyta</taxon>
        <taxon>Tracheophyta</taxon>
        <taxon>Spermatophyta</taxon>
        <taxon>Magnoliopsida</taxon>
        <taxon>Liliopsida</taxon>
        <taxon>Zingiberales</taxon>
        <taxon>Zingiberaceae</taxon>
        <taxon>Zingiber</taxon>
    </lineage>
</organism>
<sequence length="568" mass="62296">MSIKSREIKNLGIAIDHPMQQILKLLPASGFSEQISLIDKTYKSSLLERRNQAEADKEQRKFESIDEGRSHVCVPGVWIICVSTDYKSACEASLKKSTNGNSAPKEYVRAAISALVDEVNGAFASLDDIKSDDPDVKVAVEQCREMHGYASGELNRTLGTIDDANSLSHLPAQVHELKNWLSATSAYQQTCIDGFPAGELQDKMQARLESAKRMTSNALTIVGKVSSFAPVLHGSGSRLLQEEEEENHSANGIPAWVPESERRVLESRATKEFTPNVTVAKDGTGDFKTISDALSHLPAKYDGRQAIATCKILNLSNKKKLLAFSAIVTTLYEAAIGDGFMAVAMGFQNTAGAAKHQAVALRVQSDRAIFLNCRMEGYQDTLYALCHRQFYRGCLILGTIDFIFGDAAAVFQNCILTVLRPLDNQQTIVLAQGRTLPQETTGFVLHNCRIVPDPALAKPDPPPKQPFRNYLGRPWQKYSRTAIMESEIGDFIDTQGYMPWDGDFALKTLTYSEYSNTGGGGGTDKRVNWPGVKVISRAEAASFTPATFIQGGDWIPKTNTPVRLGLFA</sequence>
<dbReference type="EC" id="3.1.1.11" evidence="5 10"/>
<dbReference type="InterPro" id="IPR011050">
    <property type="entry name" value="Pectin_lyase_fold/virulence"/>
</dbReference>
<evidence type="ECO:0000256" key="5">
    <source>
        <dbReference type="ARBA" id="ARBA00013229"/>
    </source>
</evidence>
<dbReference type="SMART" id="SM00856">
    <property type="entry name" value="PMEI"/>
    <property type="match status" value="1"/>
</dbReference>
<dbReference type="FunFam" id="1.20.140.40:FF:000001">
    <property type="entry name" value="Pectinesterase"/>
    <property type="match status" value="1"/>
</dbReference>
<dbReference type="SUPFAM" id="SSF51126">
    <property type="entry name" value="Pectin lyase-like"/>
    <property type="match status" value="1"/>
</dbReference>
<comment type="subcellular location">
    <subcellularLocation>
        <location evidence="1">Secreted</location>
        <location evidence="1">Cell wall</location>
    </subcellularLocation>
</comment>
<evidence type="ECO:0000256" key="1">
    <source>
        <dbReference type="ARBA" id="ARBA00004191"/>
    </source>
</evidence>
<evidence type="ECO:0000256" key="3">
    <source>
        <dbReference type="ARBA" id="ARBA00006027"/>
    </source>
</evidence>
<dbReference type="EMBL" id="JACMSC010000011">
    <property type="protein sequence ID" value="KAG6502070.1"/>
    <property type="molecule type" value="Genomic_DNA"/>
</dbReference>
<evidence type="ECO:0000256" key="2">
    <source>
        <dbReference type="ARBA" id="ARBA00005184"/>
    </source>
</evidence>
<comment type="pathway">
    <text evidence="2 10">Glycan metabolism; pectin degradation; 2-dehydro-3-deoxy-D-gluconate from pectin: step 1/5.</text>
</comment>
<dbReference type="InterPro" id="IPR035513">
    <property type="entry name" value="Invertase/methylesterase_inhib"/>
</dbReference>
<evidence type="ECO:0000256" key="8">
    <source>
        <dbReference type="ARBA" id="ARBA00023085"/>
    </source>
</evidence>